<sequence>MRWTTVIAAVLGFVGSVCAQGSLGGSQASCSAAQAWVYQGCYSDTQNGRHAGFNWQLSATAGAAKSYPGFTNATQMSVDLCLQACRGHGFKYALLYSTNQCFCSAGFPAYQSVANTSLGPGAYSGTQPGTPTQDSSTNNATINTCHAAASPCAGNPAQFCGAQSASDIYMDPSFTATSSQITPSNYLYFGCYNNVSPGPFFVSIKPTSTVACETYCGQLGYPWAARSAIDSSSASSCQCGTEIQAGFQQAESACSYYCNGTTGASGGAQTCGGNQAYSVFLNTYLQGCYSPNVPGAAYLLEYIHFLEYIYLLEHVDLEHVDLEHVDLEHVDLEHVDLEHVDLEHADLEHVDPEHVDLEHVDPEHVDLLEHIHFLEYIYLLEHVDLEHVDPEHVDLEHVDLLEHIHFLEYINLLEHVDLEHVDLEHVDLEHVDLEHVDLEHVDLEHVDLEHVDLEHVDLEHVDLEHVDLEHADLEHVDLEYVDLEHVDLEHVDLEHVDLEHADLEHVDPEHVDLEHVDPEHVDLEHVDPEHVDLEHVDLEHVDLEYVDLEHVDLEHVHHKRKCHSNGSTTCTNSRPVWLHWLLQ</sequence>
<dbReference type="PANTHER" id="PTHR14136">
    <property type="entry name" value="BTB_POZ DOMAIN-CONTAINING PROTEIN KCTD9"/>
    <property type="match status" value="1"/>
</dbReference>
<gene>
    <name evidence="3" type="ORF">FRX48_00048</name>
</gene>
<dbReference type="PROSITE" id="PS51212">
    <property type="entry name" value="WSC"/>
    <property type="match status" value="2"/>
</dbReference>
<dbReference type="Gene3D" id="2.160.20.80">
    <property type="entry name" value="E3 ubiquitin-protein ligase SopA"/>
    <property type="match status" value="2"/>
</dbReference>
<feature type="domain" description="WSC" evidence="2">
    <location>
        <begin position="35"/>
        <end position="172"/>
    </location>
</feature>
<name>A0A5M8Q2E6_9LECA</name>
<proteinExistence type="predicted"/>
<organism evidence="3 4">
    <name type="scientific">Lasallia pustulata</name>
    <dbReference type="NCBI Taxonomy" id="136370"/>
    <lineage>
        <taxon>Eukaryota</taxon>
        <taxon>Fungi</taxon>
        <taxon>Dikarya</taxon>
        <taxon>Ascomycota</taxon>
        <taxon>Pezizomycotina</taxon>
        <taxon>Lecanoromycetes</taxon>
        <taxon>OSLEUM clade</taxon>
        <taxon>Umbilicariomycetidae</taxon>
        <taxon>Umbilicariales</taxon>
        <taxon>Umbilicariaceae</taxon>
        <taxon>Lasallia</taxon>
    </lineage>
</organism>
<dbReference type="InterPro" id="IPR002889">
    <property type="entry name" value="WSC_carb-bd"/>
</dbReference>
<dbReference type="PANTHER" id="PTHR14136:SF17">
    <property type="entry name" value="BTB_POZ DOMAIN-CONTAINING PROTEIN KCTD9"/>
    <property type="match status" value="1"/>
</dbReference>
<evidence type="ECO:0000313" key="3">
    <source>
        <dbReference type="EMBL" id="KAA6415333.1"/>
    </source>
</evidence>
<dbReference type="SUPFAM" id="SSF141571">
    <property type="entry name" value="Pentapeptide repeat-like"/>
    <property type="match status" value="1"/>
</dbReference>
<evidence type="ECO:0000313" key="4">
    <source>
        <dbReference type="Proteomes" id="UP000324767"/>
    </source>
</evidence>
<feature type="domain" description="WSC" evidence="2">
    <location>
        <begin position="185"/>
        <end position="283"/>
    </location>
</feature>
<accession>A0A5M8Q2E6</accession>
<dbReference type="OrthoDB" id="2019572at2759"/>
<comment type="caution">
    <text evidence="3">The sequence shown here is derived from an EMBL/GenBank/DDBJ whole genome shotgun (WGS) entry which is preliminary data.</text>
</comment>
<dbReference type="InterPro" id="IPR051082">
    <property type="entry name" value="Pentapeptide-BTB/POZ_domain"/>
</dbReference>
<keyword evidence="1" id="KW-0732">Signal</keyword>
<dbReference type="InterPro" id="IPR001646">
    <property type="entry name" value="5peptide_repeat"/>
</dbReference>
<feature type="signal peptide" evidence="1">
    <location>
        <begin position="1"/>
        <end position="19"/>
    </location>
</feature>
<dbReference type="EMBL" id="VXIT01000001">
    <property type="protein sequence ID" value="KAA6415333.1"/>
    <property type="molecule type" value="Genomic_DNA"/>
</dbReference>
<protein>
    <submittedName>
        <fullName evidence="3">Transcriptional-regulating factor 1</fullName>
    </submittedName>
</protein>
<evidence type="ECO:0000259" key="2">
    <source>
        <dbReference type="PROSITE" id="PS51212"/>
    </source>
</evidence>
<feature type="chain" id="PRO_5024393353" evidence="1">
    <location>
        <begin position="20"/>
        <end position="583"/>
    </location>
</feature>
<evidence type="ECO:0000256" key="1">
    <source>
        <dbReference type="SAM" id="SignalP"/>
    </source>
</evidence>
<dbReference type="Pfam" id="PF00805">
    <property type="entry name" value="Pentapeptide"/>
    <property type="match status" value="2"/>
</dbReference>
<reference evidence="3 4" key="1">
    <citation type="submission" date="2019-09" db="EMBL/GenBank/DDBJ databases">
        <title>The hologenome of the rock-dwelling lichen Lasallia pustulata.</title>
        <authorList>
            <person name="Greshake Tzovaras B."/>
            <person name="Segers F."/>
            <person name="Bicker A."/>
            <person name="Dal Grande F."/>
            <person name="Otte J."/>
            <person name="Hankeln T."/>
            <person name="Schmitt I."/>
            <person name="Ebersberger I."/>
        </authorList>
    </citation>
    <scope>NUCLEOTIDE SEQUENCE [LARGE SCALE GENOMIC DNA]</scope>
    <source>
        <strain evidence="3">A1-1</strain>
    </source>
</reference>
<dbReference type="Proteomes" id="UP000324767">
    <property type="component" value="Unassembled WGS sequence"/>
</dbReference>
<dbReference type="AlphaFoldDB" id="A0A5M8Q2E6"/>